<protein>
    <submittedName>
        <fullName evidence="3">Uncharacterized protein</fullName>
    </submittedName>
</protein>
<reference evidence="3" key="1">
    <citation type="submission" date="2010-05" db="EMBL/GenBank/DDBJ databases">
        <title>Sequence analysis of Wolffia arrhiza cDNA clones.</title>
        <authorList>
            <person name="Hali A."/>
            <person name="Maceri G."/>
            <person name="Mead J."/>
        </authorList>
    </citation>
    <scope>NUCLEOTIDE SEQUENCE</scope>
</reference>
<evidence type="ECO:0000256" key="1">
    <source>
        <dbReference type="SAM" id="MobiDB-lite"/>
    </source>
</evidence>
<dbReference type="PANTHER" id="PTHR34064:SF3">
    <property type="entry name" value="OS04G0672300 PROTEIN"/>
    <property type="match status" value="1"/>
</dbReference>
<keyword evidence="2" id="KW-1133">Transmembrane helix</keyword>
<dbReference type="AlphaFoldDB" id="D9J033"/>
<proteinExistence type="evidence at transcript level"/>
<dbReference type="EMBL" id="HM234396">
    <property type="protein sequence ID" value="ADK12991.1"/>
    <property type="molecule type" value="mRNA"/>
</dbReference>
<feature type="region of interest" description="Disordered" evidence="1">
    <location>
        <begin position="34"/>
        <end position="71"/>
    </location>
</feature>
<sequence length="136" mass="14792">LQPQSQESSTAAAAVEREESLVLDMDSVAQLGDLCSGSPKMTKALSRKGSSRMDRRGPEDQEPVEPSKKPPACKGVAVCLQMDQYKAEAAECKNRRFNRFTGVHPRKILLFFATLSSVGTMILIYCTLAIGRRGGS</sequence>
<organism evidence="3">
    <name type="scientific">Wolffia arrhiza</name>
    <name type="common">Rootless water-meal</name>
    <name type="synonym">Lemna arrhiza</name>
    <dbReference type="NCBI Taxonomy" id="161111"/>
    <lineage>
        <taxon>Eukaryota</taxon>
        <taxon>Viridiplantae</taxon>
        <taxon>Streptophyta</taxon>
        <taxon>Embryophyta</taxon>
        <taxon>Tracheophyta</taxon>
        <taxon>Spermatophyta</taxon>
        <taxon>Magnoliopsida</taxon>
        <taxon>Liliopsida</taxon>
        <taxon>Araceae</taxon>
        <taxon>Lemnoideae</taxon>
        <taxon>Wolffia</taxon>
    </lineage>
</organism>
<dbReference type="PANTHER" id="PTHR34064">
    <property type="entry name" value="OS04G0672300 PROTEIN"/>
    <property type="match status" value="1"/>
</dbReference>
<feature type="non-terminal residue" evidence="3">
    <location>
        <position position="1"/>
    </location>
</feature>
<evidence type="ECO:0000256" key="2">
    <source>
        <dbReference type="SAM" id="Phobius"/>
    </source>
</evidence>
<accession>D9J033</accession>
<evidence type="ECO:0000313" key="3">
    <source>
        <dbReference type="EMBL" id="ADK12991.1"/>
    </source>
</evidence>
<name>D9J033_WOLAR</name>
<keyword evidence="2" id="KW-0472">Membrane</keyword>
<keyword evidence="2" id="KW-0812">Transmembrane</keyword>
<feature type="transmembrane region" description="Helical" evidence="2">
    <location>
        <begin position="108"/>
        <end position="130"/>
    </location>
</feature>